<dbReference type="EMBL" id="JAAGAX010000010">
    <property type="protein sequence ID" value="KAF2300681.1"/>
    <property type="molecule type" value="Genomic_DNA"/>
</dbReference>
<protein>
    <submittedName>
        <fullName evidence="17">Uncharacterized protein</fullName>
    </submittedName>
</protein>
<comment type="subcellular location">
    <subcellularLocation>
        <location evidence="1">Nucleus</location>
    </subcellularLocation>
</comment>
<dbReference type="Gene3D" id="2.20.28.10">
    <property type="match status" value="1"/>
</dbReference>
<dbReference type="InterPro" id="IPR017921">
    <property type="entry name" value="Znf_CTCHY"/>
</dbReference>
<dbReference type="InterPro" id="IPR039512">
    <property type="entry name" value="RCHY1_zinc-ribbon"/>
</dbReference>
<dbReference type="SUPFAM" id="SSF101936">
    <property type="entry name" value="DNA-binding pseudobarrel domain"/>
    <property type="match status" value="1"/>
</dbReference>
<dbReference type="GO" id="GO:0016567">
    <property type="term" value="P:protein ubiquitination"/>
    <property type="evidence" value="ECO:0007669"/>
    <property type="project" value="TreeGrafter"/>
</dbReference>
<dbReference type="CDD" id="cd10017">
    <property type="entry name" value="B3_DNA"/>
    <property type="match status" value="1"/>
</dbReference>
<evidence type="ECO:0000256" key="11">
    <source>
        <dbReference type="PROSITE-ProRule" id="PRU00175"/>
    </source>
</evidence>
<evidence type="ECO:0000313" key="17">
    <source>
        <dbReference type="EMBL" id="KAF2300681.1"/>
    </source>
</evidence>
<evidence type="ECO:0000256" key="13">
    <source>
        <dbReference type="SAM" id="Phobius"/>
    </source>
</evidence>
<feature type="domain" description="CTCHY-type" evidence="16">
    <location>
        <begin position="339"/>
        <end position="403"/>
    </location>
</feature>
<evidence type="ECO:0000313" key="18">
    <source>
        <dbReference type="Proteomes" id="UP000467840"/>
    </source>
</evidence>
<keyword evidence="18" id="KW-1185">Reference proteome</keyword>
<dbReference type="GO" id="GO:0006511">
    <property type="term" value="P:ubiquitin-dependent protein catabolic process"/>
    <property type="evidence" value="ECO:0007669"/>
    <property type="project" value="TreeGrafter"/>
</dbReference>
<evidence type="ECO:0000256" key="8">
    <source>
        <dbReference type="ARBA" id="ARBA00023125"/>
    </source>
</evidence>
<dbReference type="SMART" id="SM00184">
    <property type="entry name" value="RING"/>
    <property type="match status" value="1"/>
</dbReference>
<name>A0A6A6LGV4_HEVBR</name>
<reference evidence="17 18" key="1">
    <citation type="journal article" date="2020" name="Mol. Plant">
        <title>The Chromosome-Based Rubber Tree Genome Provides New Insights into Spurge Genome Evolution and Rubber Biosynthesis.</title>
        <authorList>
            <person name="Liu J."/>
            <person name="Shi C."/>
            <person name="Shi C.C."/>
            <person name="Li W."/>
            <person name="Zhang Q.J."/>
            <person name="Zhang Y."/>
            <person name="Li K."/>
            <person name="Lu H.F."/>
            <person name="Shi C."/>
            <person name="Zhu S.T."/>
            <person name="Xiao Z.Y."/>
            <person name="Nan H."/>
            <person name="Yue Y."/>
            <person name="Zhu X.G."/>
            <person name="Wu Y."/>
            <person name="Hong X.N."/>
            <person name="Fan G.Y."/>
            <person name="Tong Y."/>
            <person name="Zhang D."/>
            <person name="Mao C.L."/>
            <person name="Liu Y.L."/>
            <person name="Hao S.J."/>
            <person name="Liu W.Q."/>
            <person name="Lv M.Q."/>
            <person name="Zhang H.B."/>
            <person name="Liu Y."/>
            <person name="Hu-Tang G.R."/>
            <person name="Wang J.P."/>
            <person name="Wang J.H."/>
            <person name="Sun Y.H."/>
            <person name="Ni S.B."/>
            <person name="Chen W.B."/>
            <person name="Zhang X.C."/>
            <person name="Jiao Y.N."/>
            <person name="Eichler E.E."/>
            <person name="Li G.H."/>
            <person name="Liu X."/>
            <person name="Gao L.Z."/>
        </authorList>
    </citation>
    <scope>NUCLEOTIDE SEQUENCE [LARGE SCALE GENOMIC DNA]</scope>
    <source>
        <strain evidence="18">cv. GT1</strain>
        <tissue evidence="17">Leaf</tissue>
    </source>
</reference>
<dbReference type="Pfam" id="PF13639">
    <property type="entry name" value="zf-RING_2"/>
    <property type="match status" value="1"/>
</dbReference>
<keyword evidence="13" id="KW-0812">Transmembrane</keyword>
<keyword evidence="13" id="KW-1133">Transmembrane helix</keyword>
<dbReference type="PANTHER" id="PTHR21319">
    <property type="entry name" value="RING FINGER AND CHY ZINC FINGER DOMAIN-CONTAINING PROTEIN 1"/>
    <property type="match status" value="1"/>
</dbReference>
<evidence type="ECO:0000259" key="16">
    <source>
        <dbReference type="PROSITE" id="PS51270"/>
    </source>
</evidence>
<evidence type="ECO:0000256" key="2">
    <source>
        <dbReference type="ARBA" id="ARBA00004906"/>
    </source>
</evidence>
<dbReference type="InterPro" id="IPR013083">
    <property type="entry name" value="Znf_RING/FYVE/PHD"/>
</dbReference>
<dbReference type="Gene3D" id="3.30.40.10">
    <property type="entry name" value="Zinc/RING finger domain, C3HC4 (zinc finger)"/>
    <property type="match status" value="1"/>
</dbReference>
<evidence type="ECO:0000256" key="7">
    <source>
        <dbReference type="ARBA" id="ARBA00023015"/>
    </source>
</evidence>
<evidence type="ECO:0000256" key="5">
    <source>
        <dbReference type="ARBA" id="ARBA00022786"/>
    </source>
</evidence>
<dbReference type="GO" id="GO:0003677">
    <property type="term" value="F:DNA binding"/>
    <property type="evidence" value="ECO:0007669"/>
    <property type="project" value="UniProtKB-KW"/>
</dbReference>
<comment type="caution">
    <text evidence="17">The sequence shown here is derived from an EMBL/GenBank/DDBJ whole genome shotgun (WGS) entry which is preliminary data.</text>
</comment>
<feature type="region of interest" description="Disordered" evidence="12">
    <location>
        <begin position="1"/>
        <end position="31"/>
    </location>
</feature>
<evidence type="ECO:0000259" key="14">
    <source>
        <dbReference type="PROSITE" id="PS50089"/>
    </source>
</evidence>
<dbReference type="Proteomes" id="UP000467840">
    <property type="component" value="Chromosome 4"/>
</dbReference>
<evidence type="ECO:0000256" key="1">
    <source>
        <dbReference type="ARBA" id="ARBA00004123"/>
    </source>
</evidence>
<dbReference type="InterPro" id="IPR001841">
    <property type="entry name" value="Znf_RING"/>
</dbReference>
<dbReference type="Pfam" id="PF02362">
    <property type="entry name" value="B3"/>
    <property type="match status" value="1"/>
</dbReference>
<dbReference type="PROSITE" id="PS51270">
    <property type="entry name" value="ZF_CTCHY"/>
    <property type="match status" value="1"/>
</dbReference>
<dbReference type="Gene3D" id="2.40.330.10">
    <property type="entry name" value="DNA-binding pseudobarrel domain"/>
    <property type="match status" value="1"/>
</dbReference>
<dbReference type="InterPro" id="IPR037275">
    <property type="entry name" value="Znf_CTCHY_sf"/>
</dbReference>
<keyword evidence="10" id="KW-0539">Nucleus</keyword>
<keyword evidence="9" id="KW-0804">Transcription</keyword>
<dbReference type="GO" id="GO:0008270">
    <property type="term" value="F:zinc ion binding"/>
    <property type="evidence" value="ECO:0007669"/>
    <property type="project" value="UniProtKB-KW"/>
</dbReference>
<proteinExistence type="predicted"/>
<evidence type="ECO:0000256" key="6">
    <source>
        <dbReference type="ARBA" id="ARBA00022833"/>
    </source>
</evidence>
<dbReference type="InterPro" id="IPR003340">
    <property type="entry name" value="B3_DNA-bd"/>
</dbReference>
<keyword evidence="7" id="KW-0805">Transcription regulation</keyword>
<keyword evidence="8" id="KW-0238">DNA-binding</keyword>
<sequence length="528" mass="60782">MKNSHKDEEQDPKEEPLNHQEKEIHQELEKEPMFEKTLTPSDVGKLNRLVIPKQYADKCFPLLDDSVDKMLTFEDELGKSWRFRYCYWNKSQSYVLTKGWMRFVKKKQLKAGDIILFEQHPTDSERLFIGWRKNGDNSSSEVVVLGSGLYHSFGHQPNEHGHGANVTTSVTYQPEYLHEGVKNVTVDINSEQLTVIGEVNPLQIEIREEVPWKISRINRGQRCISDLRAKKETIEWALLITSLLLEGLSAIFDQLGYALMGMVMAFVALLLSTMELIGKARNERVRWERRSPLPNFYTQNSTDNSPNGVPITGGDARSEHLVAMRYSIVGIVIMKLRMHWTVILRIDMIFHAMMLQRSYAPSVTKNKITGGKENFFHCKQCGCCYSKLMKDAHRCVERAMHHNCPVCFEFLFDTMKDITVLPCGHTIHLECVRQMEQHYRYSCPVCSKSICDMSRLWRKLDQEIAATPMPDIYQNKMVWILCNDCGANSHVRFHIVAHKCLSCKSYNTRQIRGGSGASCSSETAEMVR</sequence>
<dbReference type="Pfam" id="PF14599">
    <property type="entry name" value="zinc_ribbon_6"/>
    <property type="match status" value="1"/>
</dbReference>
<gene>
    <name evidence="17" type="ORF">GH714_015141</name>
</gene>
<dbReference type="PANTHER" id="PTHR21319:SF58">
    <property type="entry name" value="E3 UBIQUITIN-PROTEIN LIGASE RZFP34"/>
    <property type="match status" value="1"/>
</dbReference>
<dbReference type="GO" id="GO:0061630">
    <property type="term" value="F:ubiquitin protein ligase activity"/>
    <property type="evidence" value="ECO:0007669"/>
    <property type="project" value="TreeGrafter"/>
</dbReference>
<evidence type="ECO:0000256" key="12">
    <source>
        <dbReference type="SAM" id="MobiDB-lite"/>
    </source>
</evidence>
<dbReference type="SMART" id="SM01019">
    <property type="entry name" value="B3"/>
    <property type="match status" value="1"/>
</dbReference>
<evidence type="ECO:0000256" key="4">
    <source>
        <dbReference type="ARBA" id="ARBA00022771"/>
    </source>
</evidence>
<evidence type="ECO:0000256" key="3">
    <source>
        <dbReference type="ARBA" id="ARBA00022723"/>
    </source>
</evidence>
<dbReference type="PROSITE" id="PS50863">
    <property type="entry name" value="B3"/>
    <property type="match status" value="1"/>
</dbReference>
<keyword evidence="6" id="KW-0862">Zinc</keyword>
<dbReference type="SUPFAM" id="SSF161245">
    <property type="entry name" value="Zinc hairpin stack"/>
    <property type="match status" value="1"/>
</dbReference>
<dbReference type="GO" id="GO:0005634">
    <property type="term" value="C:nucleus"/>
    <property type="evidence" value="ECO:0007669"/>
    <property type="project" value="UniProtKB-SubCell"/>
</dbReference>
<dbReference type="SUPFAM" id="SSF57850">
    <property type="entry name" value="RING/U-box"/>
    <property type="match status" value="1"/>
</dbReference>
<keyword evidence="3" id="KW-0479">Metal-binding</keyword>
<keyword evidence="5" id="KW-0833">Ubl conjugation pathway</keyword>
<feature type="domain" description="TF-B3" evidence="15">
    <location>
        <begin position="34"/>
        <end position="135"/>
    </location>
</feature>
<dbReference type="CDD" id="cd16464">
    <property type="entry name" value="RING-H2_Pirh2-like"/>
    <property type="match status" value="1"/>
</dbReference>
<accession>A0A6A6LGV4</accession>
<evidence type="ECO:0000259" key="15">
    <source>
        <dbReference type="PROSITE" id="PS50863"/>
    </source>
</evidence>
<keyword evidence="4 11" id="KW-0863">Zinc-finger</keyword>
<evidence type="ECO:0000256" key="9">
    <source>
        <dbReference type="ARBA" id="ARBA00023163"/>
    </source>
</evidence>
<comment type="pathway">
    <text evidence="2">Protein modification; protein ubiquitination.</text>
</comment>
<feature type="transmembrane region" description="Helical" evidence="13">
    <location>
        <begin position="258"/>
        <end position="277"/>
    </location>
</feature>
<dbReference type="PROSITE" id="PS50089">
    <property type="entry name" value="ZF_RING_2"/>
    <property type="match status" value="1"/>
</dbReference>
<organism evidence="17 18">
    <name type="scientific">Hevea brasiliensis</name>
    <name type="common">Para rubber tree</name>
    <name type="synonym">Siphonia brasiliensis</name>
    <dbReference type="NCBI Taxonomy" id="3981"/>
    <lineage>
        <taxon>Eukaryota</taxon>
        <taxon>Viridiplantae</taxon>
        <taxon>Streptophyta</taxon>
        <taxon>Embryophyta</taxon>
        <taxon>Tracheophyta</taxon>
        <taxon>Spermatophyta</taxon>
        <taxon>Magnoliopsida</taxon>
        <taxon>eudicotyledons</taxon>
        <taxon>Gunneridae</taxon>
        <taxon>Pentapetalae</taxon>
        <taxon>rosids</taxon>
        <taxon>fabids</taxon>
        <taxon>Malpighiales</taxon>
        <taxon>Euphorbiaceae</taxon>
        <taxon>Crotonoideae</taxon>
        <taxon>Micrandreae</taxon>
        <taxon>Hevea</taxon>
    </lineage>
</organism>
<feature type="domain" description="RING-type" evidence="14">
    <location>
        <begin position="404"/>
        <end position="447"/>
    </location>
</feature>
<dbReference type="InterPro" id="IPR015300">
    <property type="entry name" value="DNA-bd_pseudobarrel_sf"/>
</dbReference>
<keyword evidence="13" id="KW-0472">Membrane</keyword>
<dbReference type="AlphaFoldDB" id="A0A6A6LGV4"/>
<evidence type="ECO:0000256" key="10">
    <source>
        <dbReference type="ARBA" id="ARBA00023242"/>
    </source>
</evidence>
<dbReference type="FunFam" id="2.20.28.10:FF:000009">
    <property type="entry name" value="RING finger and CHY zinc finger domain-containing protein 1"/>
    <property type="match status" value="1"/>
</dbReference>